<sequence>MNPVRHTEHLNNVSSKYDIHVENKAILTLFTTWISTPEKYDCHNNTLFNWNSLKPLVQPVLFTNDIASKNEALQKGWQVLPLGVTRTKYEVPVLRYMYMDVMKISSSPLLAYANGDILFTSNLIVTLQSLLNDIKTNNISQTNPLLMIGQRTNVKSVALEEIQTSYKMHLMAKTRGKLFSAWGEDYFITSRNYPWKTFPDVIIGRLAYDNWMVWNAKRLKFTTIDATKTLLAVHQTTKSGNMEGHHKPDNRYNTNLLRKTYKKLKYVAGLTICADYYSQYGSKSVLFLKRKLHRRCIP</sequence>
<accession>A0AA88XM77</accession>
<dbReference type="Proteomes" id="UP001186944">
    <property type="component" value="Unassembled WGS sequence"/>
</dbReference>
<protein>
    <submittedName>
        <fullName evidence="1">Uncharacterized protein</fullName>
    </submittedName>
</protein>
<dbReference type="EMBL" id="VSWD01000012">
    <property type="protein sequence ID" value="KAK3085398.1"/>
    <property type="molecule type" value="Genomic_DNA"/>
</dbReference>
<gene>
    <name evidence="1" type="ORF">FSP39_002737</name>
</gene>
<proteinExistence type="predicted"/>
<keyword evidence="2" id="KW-1185">Reference proteome</keyword>
<name>A0AA88XM77_PINIB</name>
<evidence type="ECO:0000313" key="1">
    <source>
        <dbReference type="EMBL" id="KAK3085398.1"/>
    </source>
</evidence>
<comment type="caution">
    <text evidence="1">The sequence shown here is derived from an EMBL/GenBank/DDBJ whole genome shotgun (WGS) entry which is preliminary data.</text>
</comment>
<evidence type="ECO:0000313" key="2">
    <source>
        <dbReference type="Proteomes" id="UP001186944"/>
    </source>
</evidence>
<dbReference type="AlphaFoldDB" id="A0AA88XM77"/>
<organism evidence="1 2">
    <name type="scientific">Pinctada imbricata</name>
    <name type="common">Atlantic pearl-oyster</name>
    <name type="synonym">Pinctada martensii</name>
    <dbReference type="NCBI Taxonomy" id="66713"/>
    <lineage>
        <taxon>Eukaryota</taxon>
        <taxon>Metazoa</taxon>
        <taxon>Spiralia</taxon>
        <taxon>Lophotrochozoa</taxon>
        <taxon>Mollusca</taxon>
        <taxon>Bivalvia</taxon>
        <taxon>Autobranchia</taxon>
        <taxon>Pteriomorphia</taxon>
        <taxon>Pterioida</taxon>
        <taxon>Pterioidea</taxon>
        <taxon>Pteriidae</taxon>
        <taxon>Pinctada</taxon>
    </lineage>
</organism>
<reference evidence="1" key="1">
    <citation type="submission" date="2019-08" db="EMBL/GenBank/DDBJ databases">
        <title>The improved chromosome-level genome for the pearl oyster Pinctada fucata martensii using PacBio sequencing and Hi-C.</title>
        <authorList>
            <person name="Zheng Z."/>
        </authorList>
    </citation>
    <scope>NUCLEOTIDE SEQUENCE</scope>
    <source>
        <strain evidence="1">ZZ-2019</strain>
        <tissue evidence="1">Adductor muscle</tissue>
    </source>
</reference>